<evidence type="ECO:0000313" key="6">
    <source>
        <dbReference type="Proteomes" id="UP000189580"/>
    </source>
</evidence>
<feature type="compositionally biased region" description="Polar residues" evidence="4">
    <location>
        <begin position="292"/>
        <end position="304"/>
    </location>
</feature>
<evidence type="ECO:0000256" key="2">
    <source>
        <dbReference type="ARBA" id="ARBA00038210"/>
    </source>
</evidence>
<feature type="compositionally biased region" description="Low complexity" evidence="4">
    <location>
        <begin position="401"/>
        <end position="423"/>
    </location>
</feature>
<dbReference type="GO" id="GO:0005680">
    <property type="term" value="C:anaphase-promoting complex"/>
    <property type="evidence" value="ECO:0007669"/>
    <property type="project" value="TreeGrafter"/>
</dbReference>
<dbReference type="PANTHER" id="PTHR12558:SF13">
    <property type="entry name" value="CELL DIVISION CYCLE PROTEIN 27 HOMOLOG"/>
    <property type="match status" value="1"/>
</dbReference>
<dbReference type="GO" id="GO:0016567">
    <property type="term" value="P:protein ubiquitination"/>
    <property type="evidence" value="ECO:0007669"/>
    <property type="project" value="TreeGrafter"/>
</dbReference>
<dbReference type="GO" id="GO:0051301">
    <property type="term" value="P:cell division"/>
    <property type="evidence" value="ECO:0007669"/>
    <property type="project" value="TreeGrafter"/>
</dbReference>
<reference evidence="5 6" key="1">
    <citation type="submission" date="2016-02" db="EMBL/GenBank/DDBJ databases">
        <title>Complete genome sequence and transcriptome regulation of the pentose utilising yeast Sugiyamaella lignohabitans.</title>
        <authorList>
            <person name="Bellasio M."/>
            <person name="Peymann A."/>
            <person name="Valli M."/>
            <person name="Sipitzky M."/>
            <person name="Graf A."/>
            <person name="Sauer M."/>
            <person name="Marx H."/>
            <person name="Mattanovich D."/>
        </authorList>
    </citation>
    <scope>NUCLEOTIDE SEQUENCE [LARGE SCALE GENOMIC DNA]</scope>
    <source>
        <strain evidence="5 6">CBS 10342</strain>
    </source>
</reference>
<feature type="compositionally biased region" description="Low complexity" evidence="4">
    <location>
        <begin position="227"/>
        <end position="246"/>
    </location>
</feature>
<dbReference type="InterPro" id="IPR019734">
    <property type="entry name" value="TPR_rpt"/>
</dbReference>
<comment type="similarity">
    <text evidence="2">Belongs to the APC3/CDC27 family.</text>
</comment>
<feature type="region of interest" description="Disordered" evidence="4">
    <location>
        <begin position="216"/>
        <end position="275"/>
    </location>
</feature>
<dbReference type="Pfam" id="PF12895">
    <property type="entry name" value="ANAPC3"/>
    <property type="match status" value="1"/>
</dbReference>
<feature type="region of interest" description="Disordered" evidence="4">
    <location>
        <begin position="1"/>
        <end position="30"/>
    </location>
</feature>
<evidence type="ECO:0000256" key="4">
    <source>
        <dbReference type="SAM" id="MobiDB-lite"/>
    </source>
</evidence>
<keyword evidence="1 3" id="KW-0802">TPR repeat</keyword>
<dbReference type="PANTHER" id="PTHR12558">
    <property type="entry name" value="CELL DIVISION CYCLE 16,23,27"/>
    <property type="match status" value="1"/>
</dbReference>
<accession>A0A161HHT3</accession>
<feature type="compositionally biased region" description="Polar residues" evidence="4">
    <location>
        <begin position="1"/>
        <end position="16"/>
    </location>
</feature>
<gene>
    <name evidence="5" type="primary">CDC27</name>
    <name evidence="5" type="ORF">AWJ20_29</name>
</gene>
<feature type="region of interest" description="Disordered" evidence="4">
    <location>
        <begin position="292"/>
        <end position="360"/>
    </location>
</feature>
<evidence type="ECO:0000256" key="3">
    <source>
        <dbReference type="PROSITE-ProRule" id="PRU00339"/>
    </source>
</evidence>
<name>A0A161HHT3_9ASCO</name>
<dbReference type="Pfam" id="PF13432">
    <property type="entry name" value="TPR_16"/>
    <property type="match status" value="1"/>
</dbReference>
<dbReference type="InterPro" id="IPR011990">
    <property type="entry name" value="TPR-like_helical_dom_sf"/>
</dbReference>
<dbReference type="Pfam" id="PF13181">
    <property type="entry name" value="TPR_8"/>
    <property type="match status" value="2"/>
</dbReference>
<feature type="repeat" description="TPR" evidence="3">
    <location>
        <begin position="643"/>
        <end position="676"/>
    </location>
</feature>
<dbReference type="GO" id="GO:0005737">
    <property type="term" value="C:cytoplasm"/>
    <property type="evidence" value="ECO:0007669"/>
    <property type="project" value="TreeGrafter"/>
</dbReference>
<dbReference type="GO" id="GO:0007091">
    <property type="term" value="P:metaphase/anaphase transition of mitotic cell cycle"/>
    <property type="evidence" value="ECO:0007669"/>
    <property type="project" value="TreeGrafter"/>
</dbReference>
<dbReference type="EMBL" id="CP014501">
    <property type="protein sequence ID" value="ANB11807.1"/>
    <property type="molecule type" value="Genomic_DNA"/>
</dbReference>
<feature type="compositionally biased region" description="Low complexity" evidence="4">
    <location>
        <begin position="311"/>
        <end position="328"/>
    </location>
</feature>
<dbReference type="PROSITE" id="PS50005">
    <property type="entry name" value="TPR"/>
    <property type="match status" value="4"/>
</dbReference>
<feature type="region of interest" description="Disordered" evidence="4">
    <location>
        <begin position="389"/>
        <end position="423"/>
    </location>
</feature>
<dbReference type="SMART" id="SM00028">
    <property type="entry name" value="TPR"/>
    <property type="match status" value="8"/>
</dbReference>
<evidence type="ECO:0000256" key="1">
    <source>
        <dbReference type="ARBA" id="ARBA00022803"/>
    </source>
</evidence>
<feature type="compositionally biased region" description="Polar residues" evidence="4">
    <location>
        <begin position="247"/>
        <end position="271"/>
    </location>
</feature>
<feature type="repeat" description="TPR" evidence="3">
    <location>
        <begin position="677"/>
        <end position="710"/>
    </location>
</feature>
<organism evidence="5 6">
    <name type="scientific">Sugiyamaella lignohabitans</name>
    <dbReference type="NCBI Taxonomy" id="796027"/>
    <lineage>
        <taxon>Eukaryota</taxon>
        <taxon>Fungi</taxon>
        <taxon>Dikarya</taxon>
        <taxon>Ascomycota</taxon>
        <taxon>Saccharomycotina</taxon>
        <taxon>Dipodascomycetes</taxon>
        <taxon>Dipodascales</taxon>
        <taxon>Trichomonascaceae</taxon>
        <taxon>Sugiyamaella</taxon>
    </lineage>
</organism>
<dbReference type="GO" id="GO:0031145">
    <property type="term" value="P:anaphase-promoting complex-dependent catabolic process"/>
    <property type="evidence" value="ECO:0007669"/>
    <property type="project" value="TreeGrafter"/>
</dbReference>
<dbReference type="Gene3D" id="1.25.40.10">
    <property type="entry name" value="Tetratricopeptide repeat domain"/>
    <property type="match status" value="4"/>
</dbReference>
<dbReference type="Proteomes" id="UP000189580">
    <property type="component" value="Chromosome a"/>
</dbReference>
<dbReference type="AlphaFoldDB" id="A0A161HHT3"/>
<sequence>MNGSMNSFHTTNNGSADNGRGPRPTSSTADRDGYIERLLTHYVWEALDLDMLDSAEFTMEKLLALDPENGSYKHLMALILYRQGRYKAAANIANTSSNHTGCVYIYSRCCLKLKMYGKGIEALEKTKHNWASVAKNYTDNATNERRVIPDQAALNALLGKLYQLQGDKVDALKAYGSSVRANPFLWEPVEALCKLGIKLRVSNAFRVEHLNDALMSSSSAGSGGVNTTGNDNANLNNGNISNGLSNPANTSINDPFTTPVGNGNQGTSSIPANPFKFGQQFLKNSMLNKANEETMSAPVTSKQPAANAPATTSDSSYSTPSDTRTSRPNGLPLAPQKRSSRNVTAGALANSNPEAKTGLPFPRRSARMAQTAQPSTINTTVTTNQKRNLMTPLSRAGPQGSTTASSTSITSNAASTSNLSTTSVVPGAHHATRALAQPQVASTTVAAALKRSRLKPDRESLAKRDAQLYIISLYRQITSAFILCSRYECRQAIALFDQLPEQQKNTPWVLAKLGRCYFEMVDYKEAEKVFIKLRKVDRCRIQDMEYYSTLLWHLRKEVELSLLAHELMEIERNSPQAWCTLGNSFSLKRETSQAQKCFKRAINIDPDSPYAYTLLAHEQVATEAYESAQDSFRLAIKADNRHYNAWYGLGMVFMRLDNFDLAELHFSKAAMINPSNVVLICCIGMVLEKKGRFAEALEQYKRACEIQSNSALARYKKARVLIQLQLYNAALVEFEHLQKLAPDEASVHFLLGQLYKLLDNRDLAIKHFTIALNLDPKGSGLIKDAIEGLNVFNTS</sequence>
<proteinExistence type="inferred from homology"/>
<evidence type="ECO:0000313" key="5">
    <source>
        <dbReference type="EMBL" id="ANB11807.1"/>
    </source>
</evidence>
<protein>
    <submittedName>
        <fullName evidence="5">Anaphase promoting complex subunit CDC27</fullName>
    </submittedName>
</protein>
<dbReference type="RefSeq" id="XP_018734284.1">
    <property type="nucleotide sequence ID" value="XM_018879875.1"/>
</dbReference>
<dbReference type="OrthoDB" id="329563at2759"/>
<dbReference type="GeneID" id="30034861"/>
<dbReference type="Pfam" id="PF13414">
    <property type="entry name" value="TPR_11"/>
    <property type="match status" value="1"/>
</dbReference>
<feature type="repeat" description="TPR" evidence="3">
    <location>
        <begin position="745"/>
        <end position="778"/>
    </location>
</feature>
<feature type="repeat" description="TPR" evidence="3">
    <location>
        <begin position="575"/>
        <end position="608"/>
    </location>
</feature>
<keyword evidence="6" id="KW-1185">Reference proteome</keyword>
<dbReference type="KEGG" id="slb:AWJ20_29"/>
<dbReference type="SUPFAM" id="SSF48452">
    <property type="entry name" value="TPR-like"/>
    <property type="match status" value="2"/>
</dbReference>